<dbReference type="OrthoDB" id="6999225at2"/>
<protein>
    <recommendedName>
        <fullName evidence="4">Flp family type IVb pilin</fullName>
    </recommendedName>
</protein>
<dbReference type="AlphaFoldDB" id="A0A266NFH3"/>
<dbReference type="RefSeq" id="WP_094992053.1">
    <property type="nucleotide sequence ID" value="NZ_NQKI01000002.1"/>
</dbReference>
<keyword evidence="1" id="KW-0472">Membrane</keyword>
<dbReference type="Proteomes" id="UP000215788">
    <property type="component" value="Unassembled WGS sequence"/>
</dbReference>
<proteinExistence type="predicted"/>
<keyword evidence="1" id="KW-1133">Transmembrane helix</keyword>
<dbReference type="Pfam" id="PF04964">
    <property type="entry name" value="Flp_Fap"/>
    <property type="match status" value="1"/>
</dbReference>
<evidence type="ECO:0000313" key="3">
    <source>
        <dbReference type="Proteomes" id="UP000215788"/>
    </source>
</evidence>
<name>A0A266NFH3_9PSED</name>
<sequence length="75" mass="8058">MLLDTVLKVYVPTQAFCVYQTRQLIKRRDGASGIEYALIAAMVAVVLALFVTPLSGVVKSTFNDLVRGLGGTPVT</sequence>
<dbReference type="EMBL" id="NQKI01000002">
    <property type="protein sequence ID" value="OZY61173.1"/>
    <property type="molecule type" value="Genomic_DNA"/>
</dbReference>
<feature type="transmembrane region" description="Helical" evidence="1">
    <location>
        <begin position="36"/>
        <end position="58"/>
    </location>
</feature>
<evidence type="ECO:0000256" key="1">
    <source>
        <dbReference type="SAM" id="Phobius"/>
    </source>
</evidence>
<dbReference type="InterPro" id="IPR007047">
    <property type="entry name" value="Flp_Fap"/>
</dbReference>
<evidence type="ECO:0008006" key="4">
    <source>
        <dbReference type="Google" id="ProtNLM"/>
    </source>
</evidence>
<reference evidence="2 3" key="1">
    <citation type="submission" date="2017-08" db="EMBL/GenBank/DDBJ databases">
        <title>Genomic and metabolic characterisation of spoilage-associated Pseudomonas species.</title>
        <authorList>
            <person name="Stanborough T."/>
            <person name="Fegan N."/>
            <person name="Powell S.M."/>
            <person name="Singh T."/>
            <person name="Tamplin M.L."/>
            <person name="Chandry P.S."/>
        </authorList>
    </citation>
    <scope>NUCLEOTIDE SEQUENCE [LARGE SCALE GENOMIC DNA]</scope>
    <source>
        <strain evidence="2 3">L1802</strain>
    </source>
</reference>
<keyword evidence="1" id="KW-0812">Transmembrane</keyword>
<comment type="caution">
    <text evidence="2">The sequence shown here is derived from an EMBL/GenBank/DDBJ whole genome shotgun (WGS) entry which is preliminary data.</text>
</comment>
<organism evidence="2 3">
    <name type="scientific">Pseudomonas lundensis</name>
    <dbReference type="NCBI Taxonomy" id="86185"/>
    <lineage>
        <taxon>Bacteria</taxon>
        <taxon>Pseudomonadati</taxon>
        <taxon>Pseudomonadota</taxon>
        <taxon>Gammaproteobacteria</taxon>
        <taxon>Pseudomonadales</taxon>
        <taxon>Pseudomonadaceae</taxon>
        <taxon>Pseudomonas</taxon>
    </lineage>
</organism>
<evidence type="ECO:0000313" key="2">
    <source>
        <dbReference type="EMBL" id="OZY61173.1"/>
    </source>
</evidence>
<gene>
    <name evidence="2" type="ORF">CJF39_02725</name>
</gene>
<accession>A0A266NFH3</accession>